<keyword evidence="1" id="KW-1133">Transmembrane helix</keyword>
<dbReference type="Proteomes" id="UP000054560">
    <property type="component" value="Unassembled WGS sequence"/>
</dbReference>
<proteinExistence type="predicted"/>
<organism evidence="2 3">
    <name type="scientific">Sphaeroforma arctica JP610</name>
    <dbReference type="NCBI Taxonomy" id="667725"/>
    <lineage>
        <taxon>Eukaryota</taxon>
        <taxon>Ichthyosporea</taxon>
        <taxon>Ichthyophonida</taxon>
        <taxon>Sphaeroforma</taxon>
    </lineage>
</organism>
<evidence type="ECO:0000313" key="2">
    <source>
        <dbReference type="EMBL" id="KNC81154.1"/>
    </source>
</evidence>
<keyword evidence="1" id="KW-0812">Transmembrane</keyword>
<reference evidence="2 3" key="1">
    <citation type="submission" date="2011-02" db="EMBL/GenBank/DDBJ databases">
        <title>The Genome Sequence of Sphaeroforma arctica JP610.</title>
        <authorList>
            <consortium name="The Broad Institute Genome Sequencing Platform"/>
            <person name="Russ C."/>
            <person name="Cuomo C."/>
            <person name="Young S.K."/>
            <person name="Zeng Q."/>
            <person name="Gargeya S."/>
            <person name="Alvarado L."/>
            <person name="Berlin A."/>
            <person name="Chapman S.B."/>
            <person name="Chen Z."/>
            <person name="Freedman E."/>
            <person name="Gellesch M."/>
            <person name="Goldberg J."/>
            <person name="Griggs A."/>
            <person name="Gujja S."/>
            <person name="Heilman E."/>
            <person name="Heiman D."/>
            <person name="Howarth C."/>
            <person name="Mehta T."/>
            <person name="Neiman D."/>
            <person name="Pearson M."/>
            <person name="Roberts A."/>
            <person name="Saif S."/>
            <person name="Shea T."/>
            <person name="Shenoy N."/>
            <person name="Sisk P."/>
            <person name="Stolte C."/>
            <person name="Sykes S."/>
            <person name="White J."/>
            <person name="Yandava C."/>
            <person name="Burger G."/>
            <person name="Gray M.W."/>
            <person name="Holland P.W.H."/>
            <person name="King N."/>
            <person name="Lang F.B.F."/>
            <person name="Roger A.J."/>
            <person name="Ruiz-Trillo I."/>
            <person name="Haas B."/>
            <person name="Nusbaum C."/>
            <person name="Birren B."/>
        </authorList>
    </citation>
    <scope>NUCLEOTIDE SEQUENCE [LARGE SCALE GENOMIC DNA]</scope>
    <source>
        <strain evidence="2 3">JP610</strain>
    </source>
</reference>
<evidence type="ECO:0000313" key="3">
    <source>
        <dbReference type="Proteomes" id="UP000054560"/>
    </source>
</evidence>
<feature type="transmembrane region" description="Helical" evidence="1">
    <location>
        <begin position="94"/>
        <end position="113"/>
    </location>
</feature>
<dbReference type="EMBL" id="KQ242063">
    <property type="protein sequence ID" value="KNC81154.1"/>
    <property type="molecule type" value="Genomic_DNA"/>
</dbReference>
<keyword evidence="3" id="KW-1185">Reference proteome</keyword>
<sequence length="167" mass="18263">MIYADVAWTGTSSAFLILACFVKAKFLDDRSVLFRAVTMVIPVAMVFGGVYLRQEGFGWVDEAEYIGTTIVAAAVAVWLLILTPDSGSQNTSEVLYLALVLLGGVIFPGGLALDRYMCDYFGTPYGNMLLPAFWGCGIAFVGLYLYSKSVVERQSVAEQVNGRKKRM</sequence>
<dbReference type="GeneID" id="25907010"/>
<feature type="transmembrane region" description="Helical" evidence="1">
    <location>
        <begin position="125"/>
        <end position="146"/>
    </location>
</feature>
<keyword evidence="1" id="KW-0472">Membrane</keyword>
<dbReference type="AlphaFoldDB" id="A0A0L0FWZ4"/>
<evidence type="ECO:0000256" key="1">
    <source>
        <dbReference type="SAM" id="Phobius"/>
    </source>
</evidence>
<protein>
    <submittedName>
        <fullName evidence="2">Uncharacterized protein</fullName>
    </submittedName>
</protein>
<gene>
    <name evidence="2" type="ORF">SARC_06506</name>
</gene>
<dbReference type="RefSeq" id="XP_014155056.1">
    <property type="nucleotide sequence ID" value="XM_014299581.1"/>
</dbReference>
<feature type="transmembrane region" description="Helical" evidence="1">
    <location>
        <begin position="33"/>
        <end position="53"/>
    </location>
</feature>
<feature type="transmembrane region" description="Helical" evidence="1">
    <location>
        <begin position="65"/>
        <end position="82"/>
    </location>
</feature>
<name>A0A0L0FWZ4_9EUKA</name>
<dbReference type="OrthoDB" id="10578246at2759"/>
<accession>A0A0L0FWZ4</accession>